<accession>A0A7X0UAE0</accession>
<evidence type="ECO:0000313" key="5">
    <source>
        <dbReference type="Proteomes" id="UP000575083"/>
    </source>
</evidence>
<keyword evidence="1" id="KW-0732">Signal</keyword>
<dbReference type="InterPro" id="IPR002109">
    <property type="entry name" value="Glutaredoxin"/>
</dbReference>
<dbReference type="CDD" id="cd02976">
    <property type="entry name" value="NrdH"/>
    <property type="match status" value="1"/>
</dbReference>
<organism evidence="4 5">
    <name type="scientific">Acidovorax soli</name>
    <dbReference type="NCBI Taxonomy" id="592050"/>
    <lineage>
        <taxon>Bacteria</taxon>
        <taxon>Pseudomonadati</taxon>
        <taxon>Pseudomonadota</taxon>
        <taxon>Betaproteobacteria</taxon>
        <taxon>Burkholderiales</taxon>
        <taxon>Comamonadaceae</taxon>
        <taxon>Acidovorax</taxon>
    </lineage>
</organism>
<dbReference type="RefSeq" id="WP_184860094.1">
    <property type="nucleotide sequence ID" value="NZ_JACHLK010000008.1"/>
</dbReference>
<reference evidence="4 5" key="1">
    <citation type="submission" date="2020-08" db="EMBL/GenBank/DDBJ databases">
        <title>Functional genomics of gut bacteria from endangered species of beetles.</title>
        <authorList>
            <person name="Carlos-Shanley C."/>
        </authorList>
    </citation>
    <scope>NUCLEOTIDE SEQUENCE [LARGE SCALE GENOMIC DNA]</scope>
    <source>
        <strain evidence="4 5">S00198</strain>
    </source>
</reference>
<dbReference type="SUPFAM" id="SSF52833">
    <property type="entry name" value="Thioredoxin-like"/>
    <property type="match status" value="1"/>
</dbReference>
<dbReference type="Pfam" id="PF13511">
    <property type="entry name" value="DUF4124"/>
    <property type="match status" value="1"/>
</dbReference>
<comment type="caution">
    <text evidence="4">The sequence shown here is derived from an EMBL/GenBank/DDBJ whole genome shotgun (WGS) entry which is preliminary data.</text>
</comment>
<dbReference type="PANTHER" id="PTHR34386:SF1">
    <property type="entry name" value="GLUTAREDOXIN-LIKE PROTEIN NRDH"/>
    <property type="match status" value="1"/>
</dbReference>
<feature type="chain" id="PRO_5031524014" evidence="1">
    <location>
        <begin position="24"/>
        <end position="162"/>
    </location>
</feature>
<feature type="domain" description="Glutaredoxin" evidence="2">
    <location>
        <begin position="89"/>
        <end position="146"/>
    </location>
</feature>
<dbReference type="GO" id="GO:0009055">
    <property type="term" value="F:electron transfer activity"/>
    <property type="evidence" value="ECO:0007669"/>
    <property type="project" value="TreeGrafter"/>
</dbReference>
<dbReference type="InterPro" id="IPR025392">
    <property type="entry name" value="DUF4124"/>
</dbReference>
<feature type="domain" description="DUF4124" evidence="3">
    <location>
        <begin position="15"/>
        <end position="58"/>
    </location>
</feature>
<evidence type="ECO:0000256" key="1">
    <source>
        <dbReference type="SAM" id="SignalP"/>
    </source>
</evidence>
<evidence type="ECO:0000313" key="4">
    <source>
        <dbReference type="EMBL" id="MBB6561242.1"/>
    </source>
</evidence>
<sequence>MHTLRCSLILALVVAALTGAAHAQTLYKSVDPNGKVVYSDQPPASGSAQKTMKLEAPPISVVPGNPLPPATPGQAPADAQKAAQPRGEVTLYMATWCGYCKAAKAYLGGKGIAYREFDVDTPTGKAAFAQIGARGVPVLLTNGQRVNGFSTQSYDAVFAKRP</sequence>
<feature type="signal peptide" evidence="1">
    <location>
        <begin position="1"/>
        <end position="23"/>
    </location>
</feature>
<dbReference type="AlphaFoldDB" id="A0A7X0UAE0"/>
<dbReference type="PROSITE" id="PS51354">
    <property type="entry name" value="GLUTAREDOXIN_2"/>
    <property type="match status" value="1"/>
</dbReference>
<dbReference type="PANTHER" id="PTHR34386">
    <property type="entry name" value="GLUTAREDOXIN"/>
    <property type="match status" value="1"/>
</dbReference>
<name>A0A7X0UAE0_9BURK</name>
<dbReference type="InterPro" id="IPR051548">
    <property type="entry name" value="Grx-like_ET"/>
</dbReference>
<protein>
    <submittedName>
        <fullName evidence="4">Glutaredoxin</fullName>
    </submittedName>
</protein>
<keyword evidence="5" id="KW-1185">Reference proteome</keyword>
<evidence type="ECO:0000259" key="2">
    <source>
        <dbReference type="Pfam" id="PF00462"/>
    </source>
</evidence>
<dbReference type="InterPro" id="IPR036249">
    <property type="entry name" value="Thioredoxin-like_sf"/>
</dbReference>
<dbReference type="Pfam" id="PF00462">
    <property type="entry name" value="Glutaredoxin"/>
    <property type="match status" value="1"/>
</dbReference>
<dbReference type="GO" id="GO:0045454">
    <property type="term" value="P:cell redox homeostasis"/>
    <property type="evidence" value="ECO:0007669"/>
    <property type="project" value="TreeGrafter"/>
</dbReference>
<dbReference type="EMBL" id="JACHLK010000008">
    <property type="protein sequence ID" value="MBB6561242.1"/>
    <property type="molecule type" value="Genomic_DNA"/>
</dbReference>
<proteinExistence type="predicted"/>
<dbReference type="Proteomes" id="UP000575083">
    <property type="component" value="Unassembled WGS sequence"/>
</dbReference>
<dbReference type="Gene3D" id="3.40.30.10">
    <property type="entry name" value="Glutaredoxin"/>
    <property type="match status" value="1"/>
</dbReference>
<evidence type="ECO:0000259" key="3">
    <source>
        <dbReference type="Pfam" id="PF13511"/>
    </source>
</evidence>
<gene>
    <name evidence="4" type="ORF">HNP48_003935</name>
</gene>